<dbReference type="PROSITE" id="PS50209">
    <property type="entry name" value="CARD"/>
    <property type="match status" value="1"/>
</dbReference>
<dbReference type="Pfam" id="PF17779">
    <property type="entry name" value="WHD_NOD2"/>
    <property type="match status" value="1"/>
</dbReference>
<evidence type="ECO:0000256" key="1">
    <source>
        <dbReference type="ARBA" id="ARBA00004496"/>
    </source>
</evidence>
<dbReference type="PROSITE" id="PS50837">
    <property type="entry name" value="NACHT"/>
    <property type="match status" value="1"/>
</dbReference>
<keyword evidence="4" id="KW-0677">Repeat</keyword>
<evidence type="ECO:0000256" key="10">
    <source>
        <dbReference type="ARBA" id="ARBA00023198"/>
    </source>
</evidence>
<evidence type="ECO:0000256" key="9">
    <source>
        <dbReference type="ARBA" id="ARBA00022859"/>
    </source>
</evidence>
<proteinExistence type="predicted"/>
<dbReference type="GO" id="GO:0042981">
    <property type="term" value="P:regulation of apoptotic process"/>
    <property type="evidence" value="ECO:0007669"/>
    <property type="project" value="InterPro"/>
</dbReference>
<evidence type="ECO:0000259" key="12">
    <source>
        <dbReference type="PROSITE" id="PS50837"/>
    </source>
</evidence>
<dbReference type="GO" id="GO:0061702">
    <property type="term" value="C:canonical inflammasome complex"/>
    <property type="evidence" value="ECO:0007669"/>
    <property type="project" value="UniProtKB-SubCell"/>
</dbReference>
<dbReference type="InterPro" id="IPR041075">
    <property type="entry name" value="NOD1/2_WH"/>
</dbReference>
<dbReference type="SUPFAM" id="SSF47986">
    <property type="entry name" value="DEATH domain"/>
    <property type="match status" value="1"/>
</dbReference>
<dbReference type="Pfam" id="PF00619">
    <property type="entry name" value="CARD"/>
    <property type="match status" value="1"/>
</dbReference>
<dbReference type="InterPro" id="IPR029495">
    <property type="entry name" value="NACHT-assoc"/>
</dbReference>
<sequence length="706" mass="80238">MVEKDFHHSCLTAVRVLRVSLVDELEGQVDSLVEFLVCREVFTRDDREEVLCQLGPRMRVRKVLDILECKGEEAARIFLNGKSHYQYSKEVDPPQSRGIFFSSTEYSKVKQKHKEVLRRRSESMLFYNTRHGEKIQFSEHYVNLLLVDGHQGLENKRHEVLTFGQKRLSELFSCAKAVRPVRKVLVSGVAGIGKTILVQKMLFDFGGNKDHLAFDFIIHMTFRDLNLIDEPTSLRELILRKNRHLAKELDNILANDNKLLIILDGFDEFRHYRSCDVDSFVTEPDEDAEVMEVIGSLMQGELLPNASVLLTSRPAAISYIPVGCIDRFVLIAGFSLAEVQDFFFRYFQDRSLADRMFSVVSANELMLTLCYIPAFCYIVCCILKESKDLCGGSPKTMTDIYVQYLVALLRSHTQARTETCLQDQRAGTIQQLSDTVLKLGRLAFKNLLEHQTLFYSSDQEVAALEGSSLVSAFLDKTIAEEPGFTEEVYSFAHLTIQEFFAAVYCAVTDHPLPDALERTSCPRDVSNSGHLDLFSRFLSGILSERNASFLSRQVGICCHKEKVNTYREKIIRELRALCESGAHILNHLHCLFEQQDSSLALEVQPKMLRVNVSDETLSQMDYNAIKYFLNLTEVSGKIQFPSFDRPFHVVATLSIAYGAPHMESACTICIYFSISCLRLGENNLDMEAVQVIADVLKESENIVYLG</sequence>
<evidence type="ECO:0008006" key="15">
    <source>
        <dbReference type="Google" id="ProtNLM"/>
    </source>
</evidence>
<dbReference type="InterPro" id="IPR001315">
    <property type="entry name" value="CARD"/>
</dbReference>
<feature type="domain" description="CARD" evidence="11">
    <location>
        <begin position="18"/>
        <end position="80"/>
    </location>
</feature>
<evidence type="ECO:0000256" key="7">
    <source>
        <dbReference type="ARBA" id="ARBA00022840"/>
    </source>
</evidence>
<dbReference type="Proteomes" id="UP000261580">
    <property type="component" value="Unassembled WGS sequence"/>
</dbReference>
<evidence type="ECO:0000256" key="4">
    <source>
        <dbReference type="ARBA" id="ARBA00022737"/>
    </source>
</evidence>
<accession>A0A3Q4GSW8</accession>
<dbReference type="InterPro" id="IPR050637">
    <property type="entry name" value="NLRP_innate_immun_reg"/>
</dbReference>
<keyword evidence="10" id="KW-0395">Inflammatory response</keyword>
<dbReference type="CDD" id="cd01671">
    <property type="entry name" value="CARD"/>
    <property type="match status" value="1"/>
</dbReference>
<dbReference type="Gene3D" id="3.40.50.300">
    <property type="entry name" value="P-loop containing nucleotide triphosphate hydrolases"/>
    <property type="match status" value="1"/>
</dbReference>
<dbReference type="GO" id="GO:0045087">
    <property type="term" value="P:innate immune response"/>
    <property type="evidence" value="ECO:0007669"/>
    <property type="project" value="UniProtKB-KW"/>
</dbReference>
<reference evidence="13" key="2">
    <citation type="submission" date="2025-09" db="UniProtKB">
        <authorList>
            <consortium name="Ensembl"/>
        </authorList>
    </citation>
    <scope>IDENTIFICATION</scope>
</reference>
<keyword evidence="7" id="KW-0067">ATP-binding</keyword>
<keyword evidence="8" id="KW-0832">Ubl conjugation</keyword>
<name>A0A3Q4GSW8_NEOBR</name>
<dbReference type="PANTHER" id="PTHR45690:SF19">
    <property type="entry name" value="NACHT, LRR AND PYD DOMAINS-CONTAINING PROTEIN 3"/>
    <property type="match status" value="1"/>
</dbReference>
<dbReference type="PANTHER" id="PTHR45690">
    <property type="entry name" value="NACHT, LRR AND PYD DOMAINS-CONTAINING PROTEIN 12"/>
    <property type="match status" value="1"/>
</dbReference>
<dbReference type="SUPFAM" id="SSF52540">
    <property type="entry name" value="P-loop containing nucleoside triphosphate hydrolases"/>
    <property type="match status" value="1"/>
</dbReference>
<reference evidence="13" key="1">
    <citation type="submission" date="2025-08" db="UniProtKB">
        <authorList>
            <consortium name="Ensembl"/>
        </authorList>
    </citation>
    <scope>IDENTIFICATION</scope>
</reference>
<dbReference type="SMART" id="SM01288">
    <property type="entry name" value="FISNA"/>
    <property type="match status" value="1"/>
</dbReference>
<evidence type="ECO:0000256" key="3">
    <source>
        <dbReference type="ARBA" id="ARBA00022588"/>
    </source>
</evidence>
<protein>
    <recommendedName>
        <fullName evidence="15">NACHT domain-containing protein</fullName>
    </recommendedName>
</protein>
<evidence type="ECO:0000256" key="2">
    <source>
        <dbReference type="ARBA" id="ARBA00022490"/>
    </source>
</evidence>
<feature type="domain" description="NACHT" evidence="12">
    <location>
        <begin position="182"/>
        <end position="316"/>
    </location>
</feature>
<evidence type="ECO:0000313" key="14">
    <source>
        <dbReference type="Proteomes" id="UP000261580"/>
    </source>
</evidence>
<dbReference type="OMA" id="HQGLENK"/>
<organism evidence="13 14">
    <name type="scientific">Neolamprologus brichardi</name>
    <name type="common">Fairy cichlid</name>
    <name type="synonym">Lamprologus brichardi</name>
    <dbReference type="NCBI Taxonomy" id="32507"/>
    <lineage>
        <taxon>Eukaryota</taxon>
        <taxon>Metazoa</taxon>
        <taxon>Chordata</taxon>
        <taxon>Craniata</taxon>
        <taxon>Vertebrata</taxon>
        <taxon>Euteleostomi</taxon>
        <taxon>Actinopterygii</taxon>
        <taxon>Neopterygii</taxon>
        <taxon>Teleostei</taxon>
        <taxon>Neoteleostei</taxon>
        <taxon>Acanthomorphata</taxon>
        <taxon>Ovalentaria</taxon>
        <taxon>Cichlomorphae</taxon>
        <taxon>Cichliformes</taxon>
        <taxon>Cichlidae</taxon>
        <taxon>African cichlids</taxon>
        <taxon>Pseudocrenilabrinae</taxon>
        <taxon>Lamprologini</taxon>
        <taxon>Neolamprologus</taxon>
    </lineage>
</organism>
<evidence type="ECO:0000259" key="11">
    <source>
        <dbReference type="PROSITE" id="PS50209"/>
    </source>
</evidence>
<keyword evidence="9" id="KW-0391">Immunity</keyword>
<dbReference type="Gene3D" id="1.10.533.10">
    <property type="entry name" value="Death Domain, Fas"/>
    <property type="match status" value="1"/>
</dbReference>
<dbReference type="GeneTree" id="ENSGT01150000286911"/>
<keyword evidence="5" id="KW-0547">Nucleotide-binding</keyword>
<dbReference type="Pfam" id="PF17776">
    <property type="entry name" value="NLRC4_HD2"/>
    <property type="match status" value="1"/>
</dbReference>
<keyword evidence="6" id="KW-0378">Hydrolase</keyword>
<dbReference type="InterPro" id="IPR011029">
    <property type="entry name" value="DEATH-like_dom_sf"/>
</dbReference>
<dbReference type="InterPro" id="IPR007111">
    <property type="entry name" value="NACHT_NTPase"/>
</dbReference>
<dbReference type="InterPro" id="IPR041267">
    <property type="entry name" value="NLRP_HD2"/>
</dbReference>
<dbReference type="GO" id="GO:0006954">
    <property type="term" value="P:inflammatory response"/>
    <property type="evidence" value="ECO:0007669"/>
    <property type="project" value="UniProtKB-KW"/>
</dbReference>
<comment type="subcellular location">
    <subcellularLocation>
        <location evidence="1">Cytoplasm</location>
    </subcellularLocation>
</comment>
<keyword evidence="2" id="KW-0963">Cytoplasm</keyword>
<keyword evidence="14" id="KW-1185">Reference proteome</keyword>
<dbReference type="AlphaFoldDB" id="A0A3Q4GSW8"/>
<dbReference type="Pfam" id="PF14484">
    <property type="entry name" value="FISNA"/>
    <property type="match status" value="1"/>
</dbReference>
<dbReference type="InterPro" id="IPR027417">
    <property type="entry name" value="P-loop_NTPase"/>
</dbReference>
<dbReference type="STRING" id="32507.ENSNBRP00000010208"/>
<evidence type="ECO:0000256" key="8">
    <source>
        <dbReference type="ARBA" id="ARBA00022843"/>
    </source>
</evidence>
<evidence type="ECO:0000313" key="13">
    <source>
        <dbReference type="Ensembl" id="ENSNBRP00000010208.1"/>
    </source>
</evidence>
<evidence type="ECO:0000256" key="5">
    <source>
        <dbReference type="ARBA" id="ARBA00022741"/>
    </source>
</evidence>
<dbReference type="GO" id="GO:0005524">
    <property type="term" value="F:ATP binding"/>
    <property type="evidence" value="ECO:0007669"/>
    <property type="project" value="UniProtKB-KW"/>
</dbReference>
<dbReference type="Pfam" id="PF05729">
    <property type="entry name" value="NACHT"/>
    <property type="match status" value="1"/>
</dbReference>
<evidence type="ECO:0000256" key="6">
    <source>
        <dbReference type="ARBA" id="ARBA00022801"/>
    </source>
</evidence>
<dbReference type="Ensembl" id="ENSNBRT00000010496.1">
    <property type="protein sequence ID" value="ENSNBRP00000010208.1"/>
    <property type="gene ID" value="ENSNBRG00000007951.1"/>
</dbReference>
<keyword evidence="3" id="KW-0399">Innate immunity</keyword>